<keyword evidence="5" id="KW-0805">Transcription regulation</keyword>
<dbReference type="EMBL" id="JACJVQ010000023">
    <property type="protein sequence ID" value="MBB6637492.1"/>
    <property type="molecule type" value="Genomic_DNA"/>
</dbReference>
<proteinExistence type="inferred from homology"/>
<evidence type="ECO:0000259" key="8">
    <source>
        <dbReference type="PROSITE" id="PS50949"/>
    </source>
</evidence>
<comment type="similarity">
    <text evidence="2">In the C-terminal section; belongs to the class-I pyridoxal-phosphate-dependent aminotransferase family.</text>
</comment>
<dbReference type="PRINTS" id="PR00035">
    <property type="entry name" value="HTHGNTR"/>
</dbReference>
<comment type="cofactor">
    <cofactor evidence="1">
        <name>pyridoxal 5'-phosphate</name>
        <dbReference type="ChEBI" id="CHEBI:597326"/>
    </cofactor>
</comment>
<dbReference type="Pfam" id="PF00155">
    <property type="entry name" value="Aminotran_1_2"/>
    <property type="match status" value="1"/>
</dbReference>
<dbReference type="Pfam" id="PF00392">
    <property type="entry name" value="GntR"/>
    <property type="match status" value="1"/>
</dbReference>
<evidence type="ECO:0000256" key="2">
    <source>
        <dbReference type="ARBA" id="ARBA00005384"/>
    </source>
</evidence>
<dbReference type="CDD" id="cd00609">
    <property type="entry name" value="AAT_like"/>
    <property type="match status" value="1"/>
</dbReference>
<evidence type="ECO:0000256" key="1">
    <source>
        <dbReference type="ARBA" id="ARBA00001933"/>
    </source>
</evidence>
<sequence length="474" mass="52784">MSWTLNADGSKTEQIYRYLRDRIIDGRYLIGQRLPSSRDMAKELGVSRALIVDVYEQLIAEGYLESRQGSGTYVTDLGQGKPLFSGLLGTAVPSERKEPAESGYRFEGIDFRPSLPALEYAPRKKWKEAALHVFDAAGDSEFGHDHPAGNWELRTQICRLVLQSKGIECKPSQIVVTAGATQAIALLCKLLVRPGEEIVAEDPTATFIHDIFVSSGAAVVPVPVDQEGLRINEIPGEAKPKFLFVTPSHQFPFGSILSAARRIQLLEYARSRDCYVVEDDYDSEFRYSGLPVRALRELNAQRVIYIGTFSKNLFPALRLGYMVVPEELAAPLVRLKYLSGHASPTLSQLILARFIAERQLERHVARMKRIYGKRRESLIAHLSRAFGSKVAISGDAAGLHLVADFPGYRFDSKITASLEERQVRVYPAETYAIVKGNYEHKLIMGYGNVPERRIAEGIEMLASVIHDPYGGARA</sequence>
<keyword evidence="9" id="KW-0808">Transferase</keyword>
<dbReference type="GO" id="GO:0008483">
    <property type="term" value="F:transaminase activity"/>
    <property type="evidence" value="ECO:0007669"/>
    <property type="project" value="UniProtKB-KW"/>
</dbReference>
<dbReference type="InterPro" id="IPR015421">
    <property type="entry name" value="PyrdxlP-dep_Trfase_major"/>
</dbReference>
<dbReference type="InterPro" id="IPR015424">
    <property type="entry name" value="PyrdxlP-dep_Trfase"/>
</dbReference>
<organism evidence="9 10">
    <name type="scientific">Cohnella thailandensis</name>
    <dbReference type="NCBI Taxonomy" id="557557"/>
    <lineage>
        <taxon>Bacteria</taxon>
        <taxon>Bacillati</taxon>
        <taxon>Bacillota</taxon>
        <taxon>Bacilli</taxon>
        <taxon>Bacillales</taxon>
        <taxon>Paenibacillaceae</taxon>
        <taxon>Cohnella</taxon>
    </lineage>
</organism>
<evidence type="ECO:0000313" key="10">
    <source>
        <dbReference type="Proteomes" id="UP000535838"/>
    </source>
</evidence>
<evidence type="ECO:0000256" key="4">
    <source>
        <dbReference type="ARBA" id="ARBA00022898"/>
    </source>
</evidence>
<dbReference type="PROSITE" id="PS50949">
    <property type="entry name" value="HTH_GNTR"/>
    <property type="match status" value="1"/>
</dbReference>
<comment type="caution">
    <text evidence="9">The sequence shown here is derived from an EMBL/GenBank/DDBJ whole genome shotgun (WGS) entry which is preliminary data.</text>
</comment>
<dbReference type="Gene3D" id="3.40.640.10">
    <property type="entry name" value="Type I PLP-dependent aspartate aminotransferase-like (Major domain)"/>
    <property type="match status" value="1"/>
</dbReference>
<name>A0A841T1Q7_9BACL</name>
<evidence type="ECO:0000313" key="9">
    <source>
        <dbReference type="EMBL" id="MBB6637492.1"/>
    </source>
</evidence>
<evidence type="ECO:0000256" key="3">
    <source>
        <dbReference type="ARBA" id="ARBA00022576"/>
    </source>
</evidence>
<evidence type="ECO:0000256" key="7">
    <source>
        <dbReference type="ARBA" id="ARBA00023163"/>
    </source>
</evidence>
<reference evidence="9 10" key="1">
    <citation type="submission" date="2020-08" db="EMBL/GenBank/DDBJ databases">
        <title>Cohnella phylogeny.</title>
        <authorList>
            <person name="Dunlap C."/>
        </authorList>
    </citation>
    <scope>NUCLEOTIDE SEQUENCE [LARGE SCALE GENOMIC DNA]</scope>
    <source>
        <strain evidence="9 10">DSM 25241</strain>
    </source>
</reference>
<dbReference type="InterPro" id="IPR036388">
    <property type="entry name" value="WH-like_DNA-bd_sf"/>
</dbReference>
<dbReference type="Proteomes" id="UP000535838">
    <property type="component" value="Unassembled WGS sequence"/>
</dbReference>
<dbReference type="CDD" id="cd07377">
    <property type="entry name" value="WHTH_GntR"/>
    <property type="match status" value="1"/>
</dbReference>
<dbReference type="InterPro" id="IPR051446">
    <property type="entry name" value="HTH_trans_reg/aminotransferase"/>
</dbReference>
<dbReference type="GO" id="GO:0003677">
    <property type="term" value="F:DNA binding"/>
    <property type="evidence" value="ECO:0007669"/>
    <property type="project" value="UniProtKB-KW"/>
</dbReference>
<dbReference type="PANTHER" id="PTHR46577">
    <property type="entry name" value="HTH-TYPE TRANSCRIPTIONAL REGULATORY PROTEIN GABR"/>
    <property type="match status" value="1"/>
</dbReference>
<dbReference type="AlphaFoldDB" id="A0A841T1Q7"/>
<keyword evidence="7" id="KW-0804">Transcription</keyword>
<dbReference type="InterPro" id="IPR000524">
    <property type="entry name" value="Tscrpt_reg_HTH_GntR"/>
</dbReference>
<feature type="domain" description="HTH gntR-type" evidence="8">
    <location>
        <begin position="9"/>
        <end position="77"/>
    </location>
</feature>
<keyword evidence="4" id="KW-0663">Pyridoxal phosphate</keyword>
<keyword evidence="6" id="KW-0238">DNA-binding</keyword>
<dbReference type="GO" id="GO:0030170">
    <property type="term" value="F:pyridoxal phosphate binding"/>
    <property type="evidence" value="ECO:0007669"/>
    <property type="project" value="InterPro"/>
</dbReference>
<dbReference type="Gene3D" id="1.10.10.10">
    <property type="entry name" value="Winged helix-like DNA-binding domain superfamily/Winged helix DNA-binding domain"/>
    <property type="match status" value="1"/>
</dbReference>
<dbReference type="GO" id="GO:0003700">
    <property type="term" value="F:DNA-binding transcription factor activity"/>
    <property type="evidence" value="ECO:0007669"/>
    <property type="project" value="InterPro"/>
</dbReference>
<protein>
    <submittedName>
        <fullName evidence="9">PLP-dependent aminotransferase family protein</fullName>
    </submittedName>
</protein>
<dbReference type="SMART" id="SM00345">
    <property type="entry name" value="HTH_GNTR"/>
    <property type="match status" value="1"/>
</dbReference>
<evidence type="ECO:0000256" key="5">
    <source>
        <dbReference type="ARBA" id="ARBA00023015"/>
    </source>
</evidence>
<keyword evidence="3 9" id="KW-0032">Aminotransferase</keyword>
<accession>A0A841T1Q7</accession>
<dbReference type="SUPFAM" id="SSF46785">
    <property type="entry name" value="Winged helix' DNA-binding domain"/>
    <property type="match status" value="1"/>
</dbReference>
<dbReference type="InterPro" id="IPR004839">
    <property type="entry name" value="Aminotransferase_I/II_large"/>
</dbReference>
<keyword evidence="10" id="KW-1185">Reference proteome</keyword>
<dbReference type="PANTHER" id="PTHR46577:SF1">
    <property type="entry name" value="HTH-TYPE TRANSCRIPTIONAL REGULATORY PROTEIN GABR"/>
    <property type="match status" value="1"/>
</dbReference>
<dbReference type="SUPFAM" id="SSF53383">
    <property type="entry name" value="PLP-dependent transferases"/>
    <property type="match status" value="1"/>
</dbReference>
<dbReference type="InterPro" id="IPR036390">
    <property type="entry name" value="WH_DNA-bd_sf"/>
</dbReference>
<dbReference type="RefSeq" id="WP_185122705.1">
    <property type="nucleotide sequence ID" value="NZ_JACJVQ010000023.1"/>
</dbReference>
<evidence type="ECO:0000256" key="6">
    <source>
        <dbReference type="ARBA" id="ARBA00023125"/>
    </source>
</evidence>
<gene>
    <name evidence="9" type="ORF">H7B67_25465</name>
</gene>